<evidence type="ECO:0000256" key="1">
    <source>
        <dbReference type="SAM" id="MobiDB-lite"/>
    </source>
</evidence>
<protein>
    <submittedName>
        <fullName evidence="2">Uncharacterized protein</fullName>
    </submittedName>
</protein>
<organism evidence="2 3">
    <name type="scientific">Hapsidospora chrysogenum (strain ATCC 11550 / CBS 779.69 / DSM 880 / IAM 14645 / JCM 23072 / IMI 49137)</name>
    <name type="common">Acremonium chrysogenum</name>
    <dbReference type="NCBI Taxonomy" id="857340"/>
    <lineage>
        <taxon>Eukaryota</taxon>
        <taxon>Fungi</taxon>
        <taxon>Dikarya</taxon>
        <taxon>Ascomycota</taxon>
        <taxon>Pezizomycotina</taxon>
        <taxon>Sordariomycetes</taxon>
        <taxon>Hypocreomycetidae</taxon>
        <taxon>Hypocreales</taxon>
        <taxon>Bionectriaceae</taxon>
        <taxon>Hapsidospora</taxon>
    </lineage>
</organism>
<dbReference type="HOGENOM" id="CLU_2454182_0_0_1"/>
<dbReference type="Proteomes" id="UP000029964">
    <property type="component" value="Unassembled WGS sequence"/>
</dbReference>
<reference evidence="3" key="1">
    <citation type="journal article" date="2014" name="Genome Announc.">
        <title>Genome sequence and annotation of Acremonium chrysogenum, producer of the beta-lactam antibiotic cephalosporin C.</title>
        <authorList>
            <person name="Terfehr D."/>
            <person name="Dahlmann T.A."/>
            <person name="Specht T."/>
            <person name="Zadra I."/>
            <person name="Kuernsteiner H."/>
            <person name="Kueck U."/>
        </authorList>
    </citation>
    <scope>NUCLEOTIDE SEQUENCE [LARGE SCALE GENOMIC DNA]</scope>
    <source>
        <strain evidence="3">ATCC 11550 / CBS 779.69 / DSM 880 / IAM 14645 / JCM 23072 / IMI 49137</strain>
    </source>
</reference>
<dbReference type="EMBL" id="JPKY01000049">
    <property type="protein sequence ID" value="KFH44408.1"/>
    <property type="molecule type" value="Genomic_DNA"/>
</dbReference>
<dbReference type="AlphaFoldDB" id="A0A086T4X6"/>
<comment type="caution">
    <text evidence="2">The sequence shown here is derived from an EMBL/GenBank/DDBJ whole genome shotgun (WGS) entry which is preliminary data.</text>
</comment>
<sequence length="89" mass="10510">MELPTVQELPRSTAYRRTAHHAHDDSSSDDDDGIIGRVTGASKARRRYKVSFRLLVAIHGEERGPLVVRRREERLRRTYVEQLYRYEEQ</sequence>
<proteinExistence type="predicted"/>
<gene>
    <name evidence="2" type="ORF">ACRE_048510</name>
</gene>
<evidence type="ECO:0000313" key="2">
    <source>
        <dbReference type="EMBL" id="KFH44408.1"/>
    </source>
</evidence>
<feature type="region of interest" description="Disordered" evidence="1">
    <location>
        <begin position="1"/>
        <end position="36"/>
    </location>
</feature>
<keyword evidence="3" id="KW-1185">Reference proteome</keyword>
<evidence type="ECO:0000313" key="3">
    <source>
        <dbReference type="Proteomes" id="UP000029964"/>
    </source>
</evidence>
<name>A0A086T4X6_HAPC1</name>
<accession>A0A086T4X6</accession>